<evidence type="ECO:0000313" key="1">
    <source>
        <dbReference type="EMBL" id="KAK2710526.1"/>
    </source>
</evidence>
<gene>
    <name evidence="1" type="ORF">QYM36_011902</name>
</gene>
<evidence type="ECO:0000313" key="2">
    <source>
        <dbReference type="Proteomes" id="UP001187531"/>
    </source>
</evidence>
<dbReference type="AlphaFoldDB" id="A0AA88HMR4"/>
<proteinExistence type="predicted"/>
<reference evidence="1" key="1">
    <citation type="submission" date="2023-07" db="EMBL/GenBank/DDBJ databases">
        <title>Chromosome-level genome assembly of Artemia franciscana.</title>
        <authorList>
            <person name="Jo E."/>
        </authorList>
    </citation>
    <scope>NUCLEOTIDE SEQUENCE</scope>
    <source>
        <tissue evidence="1">Whole body</tissue>
    </source>
</reference>
<keyword evidence="2" id="KW-1185">Reference proteome</keyword>
<organism evidence="1 2">
    <name type="scientific">Artemia franciscana</name>
    <name type="common">Brine shrimp</name>
    <name type="synonym">Artemia sanfranciscana</name>
    <dbReference type="NCBI Taxonomy" id="6661"/>
    <lineage>
        <taxon>Eukaryota</taxon>
        <taxon>Metazoa</taxon>
        <taxon>Ecdysozoa</taxon>
        <taxon>Arthropoda</taxon>
        <taxon>Crustacea</taxon>
        <taxon>Branchiopoda</taxon>
        <taxon>Anostraca</taxon>
        <taxon>Artemiidae</taxon>
        <taxon>Artemia</taxon>
    </lineage>
</organism>
<protein>
    <submittedName>
        <fullName evidence="1">Uncharacterized protein</fullName>
    </submittedName>
</protein>
<sequence length="101" mass="11659">MLGQGQPLSPVALKLQFYEDGTYFVHIAGLRLSNDLNLLQPVMNVNKPEETNINDTIKIRNLNMYLKASKKFEGEYHFHLKEGTILKVHPARWIQLPLEIN</sequence>
<dbReference type="Proteomes" id="UP001187531">
    <property type="component" value="Unassembled WGS sequence"/>
</dbReference>
<comment type="caution">
    <text evidence="1">The sequence shown here is derived from an EMBL/GenBank/DDBJ whole genome shotgun (WGS) entry which is preliminary data.</text>
</comment>
<accession>A0AA88HMR4</accession>
<name>A0AA88HMR4_ARTSF</name>
<dbReference type="EMBL" id="JAVRJZ010000016">
    <property type="protein sequence ID" value="KAK2710526.1"/>
    <property type="molecule type" value="Genomic_DNA"/>
</dbReference>